<protein>
    <submittedName>
        <fullName evidence="1">Uncharacterized protein</fullName>
    </submittedName>
</protein>
<comment type="caution">
    <text evidence="1">The sequence shown here is derived from an EMBL/GenBank/DDBJ whole genome shotgun (WGS) entry which is preliminary data.</text>
</comment>
<proteinExistence type="predicted"/>
<organism evidence="1 2">
    <name type="scientific">Eumeta variegata</name>
    <name type="common">Bagworm moth</name>
    <name type="synonym">Eumeta japonica</name>
    <dbReference type="NCBI Taxonomy" id="151549"/>
    <lineage>
        <taxon>Eukaryota</taxon>
        <taxon>Metazoa</taxon>
        <taxon>Ecdysozoa</taxon>
        <taxon>Arthropoda</taxon>
        <taxon>Hexapoda</taxon>
        <taxon>Insecta</taxon>
        <taxon>Pterygota</taxon>
        <taxon>Neoptera</taxon>
        <taxon>Endopterygota</taxon>
        <taxon>Lepidoptera</taxon>
        <taxon>Glossata</taxon>
        <taxon>Ditrysia</taxon>
        <taxon>Tineoidea</taxon>
        <taxon>Psychidae</taxon>
        <taxon>Oiketicinae</taxon>
        <taxon>Eumeta</taxon>
    </lineage>
</organism>
<evidence type="ECO:0000313" key="2">
    <source>
        <dbReference type="Proteomes" id="UP000299102"/>
    </source>
</evidence>
<evidence type="ECO:0000313" key="1">
    <source>
        <dbReference type="EMBL" id="GBP45284.1"/>
    </source>
</evidence>
<sequence length="212" mass="24283">MCQQRAPDARTHFAEFIVTPGCHLLRARIGTALPFLRYDIAFSTDTSGARAGAAWTGRSDAGEHVSRYYLLFILNSSCVFSTSSTTRRHRGRRRVCARSPVAPSKTRDNVPIPVILLTIFETAVPAVPRRRVNPIPTYRRRAAQMMYQRERRRTMGAWPTLLHMRTRHFCIEFIERFFSPNTSRILLLYNNRLDVCSAGREAVDERVADVRA</sequence>
<dbReference type="EMBL" id="BGZK01000467">
    <property type="protein sequence ID" value="GBP45284.1"/>
    <property type="molecule type" value="Genomic_DNA"/>
</dbReference>
<dbReference type="Proteomes" id="UP000299102">
    <property type="component" value="Unassembled WGS sequence"/>
</dbReference>
<accession>A0A4C1W533</accession>
<name>A0A4C1W533_EUMVA</name>
<gene>
    <name evidence="1" type="ORF">EVAR_29032_1</name>
</gene>
<dbReference type="AlphaFoldDB" id="A0A4C1W533"/>
<keyword evidence="2" id="KW-1185">Reference proteome</keyword>
<reference evidence="1 2" key="1">
    <citation type="journal article" date="2019" name="Commun. Biol.">
        <title>The bagworm genome reveals a unique fibroin gene that provides high tensile strength.</title>
        <authorList>
            <person name="Kono N."/>
            <person name="Nakamura H."/>
            <person name="Ohtoshi R."/>
            <person name="Tomita M."/>
            <person name="Numata K."/>
            <person name="Arakawa K."/>
        </authorList>
    </citation>
    <scope>NUCLEOTIDE SEQUENCE [LARGE SCALE GENOMIC DNA]</scope>
</reference>